<dbReference type="RefSeq" id="WP_009163531.1">
    <property type="nucleotide sequence ID" value="NZ_ADFP01000007.1"/>
</dbReference>
<name>A0ABM9ZYK9_9BACT</name>
<sequence>MKLDLRKKRFLISIGLLLCGVFALYPYLVSNPGRDLLKSVSRLDKPLPASVMTSIALGQALVEKGREQAVVSGHEQAIAALTDKIGVNVENLKRELLAMPPHSTQLSPGARAAYETLEAQLRGFIVSLAESGK</sequence>
<reference evidence="1 2" key="1">
    <citation type="submission" date="2009-12" db="EMBL/GenBank/DDBJ databases">
        <authorList>
            <person name="Shrivastava S."/>
            <person name="Madupu R."/>
            <person name="Durkin A.S."/>
            <person name="Torralba M."/>
            <person name="Methe B."/>
            <person name="Sutton G.G."/>
            <person name="Strausberg R.L."/>
            <person name="Nelson K.E."/>
        </authorList>
    </citation>
    <scope>NUCLEOTIDE SEQUENCE [LARGE SCALE GENOMIC DNA]</scope>
    <source>
        <strain evidence="1 2">W5455</strain>
    </source>
</reference>
<accession>A0ABM9ZYK9</accession>
<evidence type="ECO:0000313" key="1">
    <source>
        <dbReference type="EMBL" id="EFB92007.1"/>
    </source>
</evidence>
<keyword evidence="2" id="KW-1185">Reference proteome</keyword>
<comment type="caution">
    <text evidence="1">The sequence shown here is derived from an EMBL/GenBank/DDBJ whole genome shotgun (WGS) entry which is preliminary data.</text>
</comment>
<dbReference type="EMBL" id="ADFP01000007">
    <property type="protein sequence ID" value="EFB92007.1"/>
    <property type="molecule type" value="Genomic_DNA"/>
</dbReference>
<evidence type="ECO:0000313" key="2">
    <source>
        <dbReference type="Proteomes" id="UP000006462"/>
    </source>
</evidence>
<proteinExistence type="predicted"/>
<organism evidence="1 2">
    <name type="scientific">Pyramidobacter piscolens W5455</name>
    <dbReference type="NCBI Taxonomy" id="352165"/>
    <lineage>
        <taxon>Bacteria</taxon>
        <taxon>Thermotogati</taxon>
        <taxon>Synergistota</taxon>
        <taxon>Synergistia</taxon>
        <taxon>Synergistales</taxon>
        <taxon>Dethiosulfovibrionaceae</taxon>
        <taxon>Pyramidobacter</taxon>
    </lineage>
</organism>
<protein>
    <submittedName>
        <fullName evidence="1">Uncharacterized protein</fullName>
    </submittedName>
</protein>
<gene>
    <name evidence="1" type="ORF">HMPREF7215_0473</name>
</gene>
<dbReference type="GeneID" id="90986501"/>
<dbReference type="Proteomes" id="UP000006462">
    <property type="component" value="Unassembled WGS sequence"/>
</dbReference>